<organism evidence="3 4">
    <name type="scientific">[Muricauda] lutisoli</name>
    <dbReference type="NCBI Taxonomy" id="2816035"/>
    <lineage>
        <taxon>Bacteria</taxon>
        <taxon>Pseudomonadati</taxon>
        <taxon>Bacteroidota</taxon>
        <taxon>Flavobacteriia</taxon>
        <taxon>Flavobacteriales</taxon>
        <taxon>Flavobacteriaceae</taxon>
        <taxon>Allomuricauda</taxon>
    </lineage>
</organism>
<evidence type="ECO:0000313" key="4">
    <source>
        <dbReference type="Proteomes" id="UP000664163"/>
    </source>
</evidence>
<evidence type="ECO:0000256" key="2">
    <source>
        <dbReference type="SAM" id="Phobius"/>
    </source>
</evidence>
<dbReference type="InterPro" id="IPR036465">
    <property type="entry name" value="vWFA_dom_sf"/>
</dbReference>
<keyword evidence="2" id="KW-1133">Transmembrane helix</keyword>
<dbReference type="PANTHER" id="PTHR37947:SF1">
    <property type="entry name" value="BLL2462 PROTEIN"/>
    <property type="match status" value="1"/>
</dbReference>
<dbReference type="SUPFAM" id="SSF53300">
    <property type="entry name" value="vWA-like"/>
    <property type="match status" value="1"/>
</dbReference>
<dbReference type="EMBL" id="JAFLND010000001">
    <property type="protein sequence ID" value="MBO0329962.1"/>
    <property type="molecule type" value="Genomic_DNA"/>
</dbReference>
<protein>
    <submittedName>
        <fullName evidence="3">VWA domain-containing protein</fullName>
    </submittedName>
</protein>
<name>A0ABS3EUQ9_9FLAO</name>
<keyword evidence="4" id="KW-1185">Reference proteome</keyword>
<keyword evidence="2" id="KW-0812">Transmembrane</keyword>
<comment type="caution">
    <text evidence="3">The sequence shown here is derived from an EMBL/GenBank/DDBJ whole genome shotgun (WGS) entry which is preliminary data.</text>
</comment>
<dbReference type="Gene3D" id="3.40.50.410">
    <property type="entry name" value="von Willebrand factor, type A domain"/>
    <property type="match status" value="1"/>
</dbReference>
<dbReference type="CDD" id="cd00198">
    <property type="entry name" value="vWFA"/>
    <property type="match status" value="1"/>
</dbReference>
<keyword evidence="2" id="KW-0472">Membrane</keyword>
<feature type="coiled-coil region" evidence="1">
    <location>
        <begin position="261"/>
        <end position="288"/>
    </location>
</feature>
<keyword evidence="1" id="KW-0175">Coiled coil</keyword>
<feature type="transmembrane region" description="Helical" evidence="2">
    <location>
        <begin position="6"/>
        <end position="25"/>
    </location>
</feature>
<gene>
    <name evidence="3" type="ORF">J0X13_05340</name>
</gene>
<sequence length="678" mass="76565">MELSTVFFIVLAVAAALTLVYFQYFYKNPGKKGSLKFILAALRFITLFCGLLLLINPKFVSKEYFVEKANLILLVDNSISMEDASSEEEVTKAVEQIKGNDDISQRFTIHQYGFGNVIAATDSIQFDEGNTNISNALSTLNDVFVNGNNAIVLFSDGNQTLGRDYEYITLNKNSNVHPVVIGDTTQYEDISVGLINVNKYAFLRNSFPIESTIRYQGNRPISSTVTVSINGNRVHQERIKLSETKNSQTLNTLVEAQSVGFKTIKIEVESLQNERNTANNSKETAIEVIDEKTNVAIISDMLHPDIGALKKSIESNEQRSVTLLKPTASESELEDMGLLILYQPNRNFRSVYEYLSNSGANYFTITGSKTDWNFLNSVQESFTISGSGQTEDILPVLNNTFGLFGLGDFTLDGFPPLKGTLADIQLNKDSEILVYQQLQGINLEKPLFAILTESNTKEAVLFGEDIWRWRAQVYRNEQGFDTFDELMGNLMVYLSSNKQRNRLELDYELVFDNAGMAKVRASYFDESYQFDSNANISINIKGKENDFSRVSPMLLKGSFYEVDLSDLEAGEYEFTVTVQDENLNRSGTFSIMDFNPEKQLISANYKKMERLAIKNKGQVYYLDKLEELQTNLSTSQEFLPVQKSRDNVVSLIDFRILLGLIALSLTLEWFIRKYNGLI</sequence>
<proteinExistence type="predicted"/>
<dbReference type="RefSeq" id="WP_207070403.1">
    <property type="nucleotide sequence ID" value="NZ_JAFLND010000001.1"/>
</dbReference>
<evidence type="ECO:0000256" key="1">
    <source>
        <dbReference type="SAM" id="Coils"/>
    </source>
</evidence>
<accession>A0ABS3EUQ9</accession>
<feature type="transmembrane region" description="Helical" evidence="2">
    <location>
        <begin position="37"/>
        <end position="55"/>
    </location>
</feature>
<dbReference type="Proteomes" id="UP000664163">
    <property type="component" value="Unassembled WGS sequence"/>
</dbReference>
<reference evidence="3 4" key="1">
    <citation type="submission" date="2021-03" db="EMBL/GenBank/DDBJ databases">
        <title>Muricauda sp. CAU 1631 isolated from Incheon.</title>
        <authorList>
            <person name="Kim W."/>
        </authorList>
    </citation>
    <scope>NUCLEOTIDE SEQUENCE [LARGE SCALE GENOMIC DNA]</scope>
    <source>
        <strain evidence="3 4">CAU 1631</strain>
    </source>
</reference>
<evidence type="ECO:0000313" key="3">
    <source>
        <dbReference type="EMBL" id="MBO0329962.1"/>
    </source>
</evidence>
<dbReference type="PANTHER" id="PTHR37947">
    <property type="entry name" value="BLL2462 PROTEIN"/>
    <property type="match status" value="1"/>
</dbReference>